<dbReference type="Gene3D" id="3.40.30.10">
    <property type="entry name" value="Glutaredoxin"/>
    <property type="match status" value="1"/>
</dbReference>
<evidence type="ECO:0000313" key="5">
    <source>
        <dbReference type="Proteomes" id="UP000051401"/>
    </source>
</evidence>
<dbReference type="Pfam" id="PF13417">
    <property type="entry name" value="GST_N_3"/>
    <property type="match status" value="1"/>
</dbReference>
<dbReference type="OrthoDB" id="509852at2"/>
<dbReference type="RefSeq" id="WP_057816529.1">
    <property type="nucleotide sequence ID" value="NZ_CAXRJZ010000118.1"/>
</dbReference>
<dbReference type="CDD" id="cd00570">
    <property type="entry name" value="GST_N_family"/>
    <property type="match status" value="1"/>
</dbReference>
<dbReference type="PANTHER" id="PTHR42673:SF4">
    <property type="entry name" value="MALEYLACETOACETATE ISOMERASE"/>
    <property type="match status" value="1"/>
</dbReference>
<evidence type="ECO:0000313" key="3">
    <source>
        <dbReference type="EMBL" id="KRS17365.1"/>
    </source>
</evidence>
<reference evidence="3 5" key="1">
    <citation type="submission" date="2015-04" db="EMBL/GenBank/DDBJ databases">
        <title>The draft genome sequence of Roseovarius indicus B108T.</title>
        <authorList>
            <person name="Li G."/>
            <person name="Lai Q."/>
            <person name="Shao Z."/>
            <person name="Yan P."/>
        </authorList>
    </citation>
    <scope>NUCLEOTIDE SEQUENCE [LARGE SCALE GENOMIC DNA]</scope>
    <source>
        <strain evidence="3 5">B108</strain>
    </source>
</reference>
<dbReference type="GO" id="GO:0004364">
    <property type="term" value="F:glutathione transferase activity"/>
    <property type="evidence" value="ECO:0007669"/>
    <property type="project" value="TreeGrafter"/>
</dbReference>
<reference evidence="4 6" key="2">
    <citation type="submission" date="2018-08" db="EMBL/GenBank/DDBJ databases">
        <title>Genetic Globetrotter - A new plasmid hitch-hiking vast phylogenetic and geographic distances.</title>
        <authorList>
            <person name="Vollmers J."/>
            <person name="Petersen J."/>
        </authorList>
    </citation>
    <scope>NUCLEOTIDE SEQUENCE [LARGE SCALE GENOMIC DNA]</scope>
    <source>
        <strain evidence="4 6">DSM 26383</strain>
    </source>
</reference>
<dbReference type="InterPro" id="IPR010987">
    <property type="entry name" value="Glutathione-S-Trfase_C-like"/>
</dbReference>
<dbReference type="InterPro" id="IPR040079">
    <property type="entry name" value="Glutathione_S-Trfase"/>
</dbReference>
<protein>
    <recommendedName>
        <fullName evidence="7">Glutathione S-transferase</fullName>
    </recommendedName>
</protein>
<dbReference type="SFLD" id="SFLDG00358">
    <property type="entry name" value="Main_(cytGST)"/>
    <property type="match status" value="1"/>
</dbReference>
<evidence type="ECO:0008006" key="7">
    <source>
        <dbReference type="Google" id="ProtNLM"/>
    </source>
</evidence>
<dbReference type="SFLD" id="SFLDS00019">
    <property type="entry name" value="Glutathione_Transferase_(cytos"/>
    <property type="match status" value="1"/>
</dbReference>
<name>A0A0T5P8D1_9RHOB</name>
<dbReference type="STRING" id="540747.SAMN04488031_1011004"/>
<dbReference type="PROSITE" id="PS50405">
    <property type="entry name" value="GST_CTER"/>
    <property type="match status" value="1"/>
</dbReference>
<evidence type="ECO:0000259" key="1">
    <source>
        <dbReference type="PROSITE" id="PS50404"/>
    </source>
</evidence>
<dbReference type="InterPro" id="IPR036282">
    <property type="entry name" value="Glutathione-S-Trfase_C_sf"/>
</dbReference>
<dbReference type="Gene3D" id="1.20.1050.10">
    <property type="match status" value="1"/>
</dbReference>
<keyword evidence="5" id="KW-1185">Reference proteome</keyword>
<dbReference type="PATRIC" id="fig|540747.5.peg.5584"/>
<feature type="domain" description="GST N-terminal" evidence="1">
    <location>
        <begin position="2"/>
        <end position="82"/>
    </location>
</feature>
<dbReference type="InterPro" id="IPR036249">
    <property type="entry name" value="Thioredoxin-like_sf"/>
</dbReference>
<feature type="domain" description="GST C-terminal" evidence="2">
    <location>
        <begin position="87"/>
        <end position="217"/>
    </location>
</feature>
<gene>
    <name evidence="4" type="ORF">RIdsm_02339</name>
    <name evidence="3" type="ORF">XM52_12750</name>
</gene>
<dbReference type="EMBL" id="CP031598">
    <property type="protein sequence ID" value="QEW26539.1"/>
    <property type="molecule type" value="Genomic_DNA"/>
</dbReference>
<dbReference type="Proteomes" id="UP000051401">
    <property type="component" value="Unassembled WGS sequence"/>
</dbReference>
<accession>A0A0T5P8D1</accession>
<dbReference type="SUPFAM" id="SSF47616">
    <property type="entry name" value="GST C-terminal domain-like"/>
    <property type="match status" value="1"/>
</dbReference>
<dbReference type="Proteomes" id="UP000325785">
    <property type="component" value="Chromosome"/>
</dbReference>
<evidence type="ECO:0000259" key="2">
    <source>
        <dbReference type="PROSITE" id="PS50405"/>
    </source>
</evidence>
<evidence type="ECO:0000313" key="6">
    <source>
        <dbReference type="Proteomes" id="UP000325785"/>
    </source>
</evidence>
<evidence type="ECO:0000313" key="4">
    <source>
        <dbReference type="EMBL" id="QEW26539.1"/>
    </source>
</evidence>
<sequence>MSDVTLTGYHLSVYTWAARMALAAKGVRFGTREIDPFEPENREAMRKLHPFGKVPVLEHDGFRVYETQAIMDYVDGAFDGPTLTPVTPKHRARMRQVMGIVDSYVFQPLVLGVFVHRVYRPLVGESVDEAAIAAGLETAGPVLDALEEIAAEEQTLVPGRLCLDTCLLWPMLGYFRMAPEGAEMMSARPALAAWAAWAERCDAARESRPELPEGADR</sequence>
<dbReference type="PROSITE" id="PS50404">
    <property type="entry name" value="GST_NTER"/>
    <property type="match status" value="1"/>
</dbReference>
<dbReference type="GO" id="GO:0016034">
    <property type="term" value="F:maleylacetoacetate isomerase activity"/>
    <property type="evidence" value="ECO:0007669"/>
    <property type="project" value="TreeGrafter"/>
</dbReference>
<organism evidence="3 5">
    <name type="scientific">Roseovarius indicus</name>
    <dbReference type="NCBI Taxonomy" id="540747"/>
    <lineage>
        <taxon>Bacteria</taxon>
        <taxon>Pseudomonadati</taxon>
        <taxon>Pseudomonadota</taxon>
        <taxon>Alphaproteobacteria</taxon>
        <taxon>Rhodobacterales</taxon>
        <taxon>Roseobacteraceae</taxon>
        <taxon>Roseovarius</taxon>
    </lineage>
</organism>
<dbReference type="InterPro" id="IPR004045">
    <property type="entry name" value="Glutathione_S-Trfase_N"/>
</dbReference>
<dbReference type="SUPFAM" id="SSF52833">
    <property type="entry name" value="Thioredoxin-like"/>
    <property type="match status" value="1"/>
</dbReference>
<dbReference type="KEGG" id="rid:RIdsm_02339"/>
<proteinExistence type="predicted"/>
<dbReference type="PANTHER" id="PTHR42673">
    <property type="entry name" value="MALEYLACETOACETATE ISOMERASE"/>
    <property type="match status" value="1"/>
</dbReference>
<dbReference type="EMBL" id="LAXI01000007">
    <property type="protein sequence ID" value="KRS17365.1"/>
    <property type="molecule type" value="Genomic_DNA"/>
</dbReference>
<dbReference type="GO" id="GO:0006559">
    <property type="term" value="P:L-phenylalanine catabolic process"/>
    <property type="evidence" value="ECO:0007669"/>
    <property type="project" value="TreeGrafter"/>
</dbReference>
<dbReference type="AlphaFoldDB" id="A0A0T5P8D1"/>
<dbReference type="GO" id="GO:0006749">
    <property type="term" value="P:glutathione metabolic process"/>
    <property type="evidence" value="ECO:0007669"/>
    <property type="project" value="TreeGrafter"/>
</dbReference>